<evidence type="ECO:0000313" key="2">
    <source>
        <dbReference type="Proteomes" id="UP000666240"/>
    </source>
</evidence>
<comment type="caution">
    <text evidence="1">The sequence shown here is derived from an EMBL/GenBank/DDBJ whole genome shotgun (WGS) entry which is preliminary data.</text>
</comment>
<dbReference type="AlphaFoldDB" id="A0A8J7RSZ2"/>
<keyword evidence="2" id="KW-1185">Reference proteome</keyword>
<name>A0A8J7RSZ2_9HYPH</name>
<evidence type="ECO:0000313" key="1">
    <source>
        <dbReference type="EMBL" id="MBP0441489.1"/>
    </source>
</evidence>
<protein>
    <submittedName>
        <fullName evidence="1">Putative glycolipid-binding domain-containing protein</fullName>
    </submittedName>
</protein>
<accession>A0A8J7RSZ2</accession>
<dbReference type="EMBL" id="JAGIYY010000017">
    <property type="protein sequence ID" value="MBP0441489.1"/>
    <property type="molecule type" value="Genomic_DNA"/>
</dbReference>
<gene>
    <name evidence="1" type="ORF">J5Y06_22855</name>
</gene>
<organism evidence="1 2">
    <name type="scientific">Tianweitania sediminis</name>
    <dbReference type="NCBI Taxonomy" id="1502156"/>
    <lineage>
        <taxon>Bacteria</taxon>
        <taxon>Pseudomonadati</taxon>
        <taxon>Pseudomonadota</taxon>
        <taxon>Alphaproteobacteria</taxon>
        <taxon>Hyphomicrobiales</taxon>
        <taxon>Phyllobacteriaceae</taxon>
        <taxon>Tianweitania</taxon>
    </lineage>
</organism>
<dbReference type="Proteomes" id="UP000666240">
    <property type="component" value="Unassembled WGS sequence"/>
</dbReference>
<dbReference type="Pfam" id="PF06475">
    <property type="entry name" value="Glycolipid_bind"/>
    <property type="match status" value="1"/>
</dbReference>
<dbReference type="InterPro" id="IPR009467">
    <property type="entry name" value="Glycolipid-bd_prot_put"/>
</dbReference>
<dbReference type="SUPFAM" id="SSF159275">
    <property type="entry name" value="PA1994-like"/>
    <property type="match status" value="1"/>
</dbReference>
<reference evidence="1" key="1">
    <citation type="submission" date="2021-03" db="EMBL/GenBank/DDBJ databases">
        <title>Genome sequencing and assembly of Tianweitania sediminis.</title>
        <authorList>
            <person name="Chhetri G."/>
        </authorList>
    </citation>
    <scope>NUCLEOTIDE SEQUENCE</scope>
    <source>
        <strain evidence="1">Z8</strain>
    </source>
</reference>
<proteinExistence type="predicted"/>
<dbReference type="RefSeq" id="WP_209337519.1">
    <property type="nucleotide sequence ID" value="NZ_JAGIYY010000017.1"/>
</dbReference>
<sequence>MIDAAGVRLLKWQSADGTGLEACAIRADGTEFLAEGVIVAPQEGGFAARYGIRFDGAWRTLSVSVALLGAETSLLLSVDAEGKWTREGTPMPELNYAIAPDISATPLTNTFAIRRLNLAEGESADIQVAYITMPDLTVHCGPQRYTCLNKDALYRFESLDSDFKRDIAVDRDGFVLDYPDLFRRVS</sequence>